<protein>
    <submittedName>
        <fullName evidence="2">Uncharacterized protein</fullName>
    </submittedName>
</protein>
<evidence type="ECO:0000313" key="3">
    <source>
        <dbReference type="Proteomes" id="UP000826709"/>
    </source>
</evidence>
<evidence type="ECO:0000256" key="1">
    <source>
        <dbReference type="SAM" id="MobiDB-lite"/>
    </source>
</evidence>
<name>A0A8G1A0Y2_9EURY</name>
<evidence type="ECO:0000313" key="2">
    <source>
        <dbReference type="EMBL" id="QYZ78668.1"/>
    </source>
</evidence>
<dbReference type="Proteomes" id="UP000826709">
    <property type="component" value="Chromosome"/>
</dbReference>
<proteinExistence type="predicted"/>
<dbReference type="EMBL" id="CP037968">
    <property type="protein sequence ID" value="QYZ78668.1"/>
    <property type="molecule type" value="Genomic_DNA"/>
</dbReference>
<reference evidence="2" key="1">
    <citation type="journal article" date="2005" name="Int. J. Syst. Evol. Microbiol.">
        <title>Methanofollis formosanus sp. nov., isolated from a fish pond.</title>
        <authorList>
            <person name="Wu S.Y."/>
            <person name="Chen S.C."/>
            <person name="Lai M.C."/>
        </authorList>
    </citation>
    <scope>NUCLEOTIDE SEQUENCE</scope>
    <source>
        <strain evidence="2">ML15</strain>
    </source>
</reference>
<accession>A0A8G1A0Y2</accession>
<keyword evidence="3" id="KW-1185">Reference proteome</keyword>
<dbReference type="KEGG" id="mfk:E2N92_04125"/>
<dbReference type="AlphaFoldDB" id="A0A8G1A0Y2"/>
<reference evidence="2" key="2">
    <citation type="submission" date="2019-03" db="EMBL/GenBank/DDBJ databases">
        <authorList>
            <person name="Chen S.-C."/>
            <person name="Wu S.-Y."/>
            <person name="Lai M.-C."/>
        </authorList>
    </citation>
    <scope>NUCLEOTIDE SEQUENCE</scope>
    <source>
        <strain evidence="2">ML15</strain>
    </source>
</reference>
<gene>
    <name evidence="2" type="ORF">E2N92_04125</name>
</gene>
<feature type="region of interest" description="Disordered" evidence="1">
    <location>
        <begin position="1"/>
        <end position="28"/>
    </location>
</feature>
<sequence>MPYRPEKSGDRRDGERRGNEEVETRDRAEIHDIYPEIFPIRDIEERIVLSGGAGAGEQMTPP</sequence>
<organism evidence="2 3">
    <name type="scientific">Methanofollis formosanus</name>
    <dbReference type="NCBI Taxonomy" id="299308"/>
    <lineage>
        <taxon>Archaea</taxon>
        <taxon>Methanobacteriati</taxon>
        <taxon>Methanobacteriota</taxon>
        <taxon>Stenosarchaea group</taxon>
        <taxon>Methanomicrobia</taxon>
        <taxon>Methanomicrobiales</taxon>
        <taxon>Methanomicrobiaceae</taxon>
        <taxon>Methanofollis</taxon>
    </lineage>
</organism>